<proteinExistence type="predicted"/>
<evidence type="ECO:0000256" key="2">
    <source>
        <dbReference type="SAM" id="MobiDB-lite"/>
    </source>
</evidence>
<keyword evidence="1" id="KW-0175">Coiled coil</keyword>
<dbReference type="InterPro" id="IPR005162">
    <property type="entry name" value="Retrotrans_gag_dom"/>
</dbReference>
<evidence type="ECO:0000313" key="5">
    <source>
        <dbReference type="RefSeq" id="XP_027337055.1"/>
    </source>
</evidence>
<dbReference type="AlphaFoldDB" id="A0A8B8K010"/>
<dbReference type="Proteomes" id="UP000694853">
    <property type="component" value="Unplaced"/>
</dbReference>
<feature type="compositionally biased region" description="Polar residues" evidence="2">
    <location>
        <begin position="150"/>
        <end position="168"/>
    </location>
</feature>
<dbReference type="KEGG" id="aprc:113850692"/>
<sequence>MGKRFLKHPYRTHAQARIMDELEEHNEELRNDVNQLKEQMVQILEALKSLERRTTEGTPIQAPPAQPTPTYPPGFTPTQGPSQNFPPHETMVPLTLHVERPPQQAFNQQDVQFPPYGLPQGYTPPIAENPPNTGQPSNQPNPAQPSGPQIQPTQTSIPSYAYPQNTHPQETHIPHTIPTPNQPIHHQPQITNPSLDGNPAISPFHSHKTLEEPQPNYSEEHFQSREKLQILEERLRAIEGSSYGIGEAADLCLVPDVIVPPKFKVPDFDKYKGTTCPKSHLIMYCRKMASHTHDDKLLIHFFQDSLIGGALSWYMHLERTCIRGWKDLADAFLKQYKYNIDMAPDRLQLQNMLKKEDETFKEYAQRWREVAAQVEPPLSEKEMVAMFIDTLQSPFYDRMIGSISSNFSDIVIIGERVERGMRNGKIFHNSGRPSNLKKFTNGPGRKKEGETNAIAFHPREVPFIRPNPAPFQFQPTFLAPQMSYPYVNVVSQNPSPQSYQSRPYQPAPPTFPIAPPMRPPQHWNQNPNPNQIRPQNSQERKQVQFDPIPMSYTELLPRLF</sequence>
<feature type="compositionally biased region" description="Low complexity" evidence="2">
    <location>
        <begin position="134"/>
        <end position="149"/>
    </location>
</feature>
<feature type="compositionally biased region" description="Polar residues" evidence="2">
    <location>
        <begin position="178"/>
        <end position="195"/>
    </location>
</feature>
<dbReference type="Pfam" id="PF03732">
    <property type="entry name" value="Retrotrans_gag"/>
    <property type="match status" value="1"/>
</dbReference>
<feature type="compositionally biased region" description="Pro residues" evidence="2">
    <location>
        <begin position="61"/>
        <end position="75"/>
    </location>
</feature>
<gene>
    <name evidence="5" type="primary">LOC113850692</name>
</gene>
<feature type="compositionally biased region" description="Low complexity" evidence="2">
    <location>
        <begin position="520"/>
        <end position="536"/>
    </location>
</feature>
<feature type="coiled-coil region" evidence="1">
    <location>
        <begin position="15"/>
        <end position="53"/>
    </location>
</feature>
<dbReference type="GeneID" id="113850692"/>
<reference evidence="5" key="2">
    <citation type="submission" date="2025-08" db="UniProtKB">
        <authorList>
            <consortium name="RefSeq"/>
        </authorList>
    </citation>
    <scope>IDENTIFICATION</scope>
    <source>
        <tissue evidence="5">Young leaves</tissue>
    </source>
</reference>
<evidence type="ECO:0000259" key="3">
    <source>
        <dbReference type="Pfam" id="PF03732"/>
    </source>
</evidence>
<dbReference type="OrthoDB" id="1750196at2759"/>
<feature type="region of interest" description="Disordered" evidence="2">
    <location>
        <begin position="110"/>
        <end position="220"/>
    </location>
</feature>
<feature type="region of interest" description="Disordered" evidence="2">
    <location>
        <begin position="494"/>
        <end position="548"/>
    </location>
</feature>
<dbReference type="PANTHER" id="PTHR33223:SF8">
    <property type="entry name" value="OS04G0172440 PROTEIN"/>
    <property type="match status" value="1"/>
</dbReference>
<accession>A0A8B8K010</accession>
<name>A0A8B8K010_ABRPR</name>
<feature type="compositionally biased region" description="Pro residues" evidence="2">
    <location>
        <begin position="505"/>
        <end position="519"/>
    </location>
</feature>
<evidence type="ECO:0000256" key="1">
    <source>
        <dbReference type="SAM" id="Coils"/>
    </source>
</evidence>
<dbReference type="RefSeq" id="XP_027337055.1">
    <property type="nucleotide sequence ID" value="XM_027481254.1"/>
</dbReference>
<reference evidence="4" key="1">
    <citation type="journal article" date="2019" name="Toxins">
        <title>Detection of Abrin-Like and Prepropulchellin-Like Toxin Genes and Transcripts Using Whole Genome Sequencing and Full-Length Transcript Sequencing of Abrus precatorius.</title>
        <authorList>
            <person name="Hovde B.T."/>
            <person name="Daligault H.E."/>
            <person name="Hanschen E.R."/>
            <person name="Kunde Y.A."/>
            <person name="Johnson M.B."/>
            <person name="Starkenburg S.R."/>
            <person name="Johnson S.L."/>
        </authorList>
    </citation>
    <scope>NUCLEOTIDE SEQUENCE [LARGE SCALE GENOMIC DNA]</scope>
</reference>
<keyword evidence="4" id="KW-1185">Reference proteome</keyword>
<dbReference type="PANTHER" id="PTHR33223">
    <property type="entry name" value="CCHC-TYPE DOMAIN-CONTAINING PROTEIN"/>
    <property type="match status" value="1"/>
</dbReference>
<evidence type="ECO:0000313" key="4">
    <source>
        <dbReference type="Proteomes" id="UP000694853"/>
    </source>
</evidence>
<feature type="region of interest" description="Disordered" evidence="2">
    <location>
        <begin position="54"/>
        <end position="89"/>
    </location>
</feature>
<feature type="domain" description="Retrotransposon gag" evidence="3">
    <location>
        <begin position="301"/>
        <end position="392"/>
    </location>
</feature>
<protein>
    <submittedName>
        <fullName evidence="5">Uncharacterized protein LOC113850692</fullName>
    </submittedName>
</protein>
<organism evidence="4 5">
    <name type="scientific">Abrus precatorius</name>
    <name type="common">Indian licorice</name>
    <name type="synonym">Glycine abrus</name>
    <dbReference type="NCBI Taxonomy" id="3816"/>
    <lineage>
        <taxon>Eukaryota</taxon>
        <taxon>Viridiplantae</taxon>
        <taxon>Streptophyta</taxon>
        <taxon>Embryophyta</taxon>
        <taxon>Tracheophyta</taxon>
        <taxon>Spermatophyta</taxon>
        <taxon>Magnoliopsida</taxon>
        <taxon>eudicotyledons</taxon>
        <taxon>Gunneridae</taxon>
        <taxon>Pentapetalae</taxon>
        <taxon>rosids</taxon>
        <taxon>fabids</taxon>
        <taxon>Fabales</taxon>
        <taxon>Fabaceae</taxon>
        <taxon>Papilionoideae</taxon>
        <taxon>50 kb inversion clade</taxon>
        <taxon>NPAAA clade</taxon>
        <taxon>indigoferoid/millettioid clade</taxon>
        <taxon>Abreae</taxon>
        <taxon>Abrus</taxon>
    </lineage>
</organism>